<dbReference type="Gene3D" id="1.25.40.10">
    <property type="entry name" value="Tetratricopeptide repeat domain"/>
    <property type="match status" value="1"/>
</dbReference>
<dbReference type="EMBL" id="CAJNRG010006250">
    <property type="protein sequence ID" value="CAF2083846.1"/>
    <property type="molecule type" value="Genomic_DNA"/>
</dbReference>
<reference evidence="4" key="1">
    <citation type="submission" date="2021-02" db="EMBL/GenBank/DDBJ databases">
        <authorList>
            <person name="Nowell W R."/>
        </authorList>
    </citation>
    <scope>NUCLEOTIDE SEQUENCE</scope>
</reference>
<evidence type="ECO:0000256" key="3">
    <source>
        <dbReference type="PROSITE-ProRule" id="PRU00339"/>
    </source>
</evidence>
<protein>
    <submittedName>
        <fullName evidence="4">Uncharacterized protein</fullName>
    </submittedName>
</protein>
<organism evidence="4 5">
    <name type="scientific">Rotaria magnacalcarata</name>
    <dbReference type="NCBI Taxonomy" id="392030"/>
    <lineage>
        <taxon>Eukaryota</taxon>
        <taxon>Metazoa</taxon>
        <taxon>Spiralia</taxon>
        <taxon>Gnathifera</taxon>
        <taxon>Rotifera</taxon>
        <taxon>Eurotatoria</taxon>
        <taxon>Bdelloidea</taxon>
        <taxon>Philodinida</taxon>
        <taxon>Philodinidae</taxon>
        <taxon>Rotaria</taxon>
    </lineage>
</organism>
<name>A0A816S5U8_9BILA</name>
<comment type="caution">
    <text evidence="4">The sequence shown here is derived from an EMBL/GenBank/DDBJ whole genome shotgun (WGS) entry which is preliminary data.</text>
</comment>
<evidence type="ECO:0000256" key="2">
    <source>
        <dbReference type="ARBA" id="ARBA00022803"/>
    </source>
</evidence>
<evidence type="ECO:0000313" key="4">
    <source>
        <dbReference type="EMBL" id="CAF2083846.1"/>
    </source>
</evidence>
<keyword evidence="1" id="KW-0677">Repeat</keyword>
<dbReference type="PROSITE" id="PS50005">
    <property type="entry name" value="TPR"/>
    <property type="match status" value="1"/>
</dbReference>
<sequence length="158" mass="18403">PETHPNRALTYSNIGDVHRLLGDCGMGLKFHQKALNIQENVKCNPLEYGTTYINLDETYREMKNYSIALVYFQKGLKIYAEKSPKAHPDLAVVYHSMAEVYVLSQQYNLTIEYAQHAVDIEQEKFPSAHPHLLDYRTTLEKIQKRLRDFFFFSLSLSQ</sequence>
<keyword evidence="2 3" id="KW-0802">TPR repeat</keyword>
<feature type="repeat" description="TPR" evidence="3">
    <location>
        <begin position="49"/>
        <end position="82"/>
    </location>
</feature>
<gene>
    <name evidence="4" type="ORF">XDN619_LOCUS15265</name>
</gene>
<dbReference type="SMART" id="SM00028">
    <property type="entry name" value="TPR"/>
    <property type="match status" value="3"/>
</dbReference>
<dbReference type="AlphaFoldDB" id="A0A816S5U8"/>
<proteinExistence type="predicted"/>
<dbReference type="Proteomes" id="UP000663887">
    <property type="component" value="Unassembled WGS sequence"/>
</dbReference>
<accession>A0A816S5U8</accession>
<evidence type="ECO:0000256" key="1">
    <source>
        <dbReference type="ARBA" id="ARBA00022737"/>
    </source>
</evidence>
<dbReference type="Pfam" id="PF13424">
    <property type="entry name" value="TPR_12"/>
    <property type="match status" value="1"/>
</dbReference>
<dbReference type="InterPro" id="IPR019734">
    <property type="entry name" value="TPR_rpt"/>
</dbReference>
<dbReference type="PANTHER" id="PTHR45641:SF19">
    <property type="entry name" value="NEPHROCYSTIN-3"/>
    <property type="match status" value="1"/>
</dbReference>
<feature type="non-terminal residue" evidence="4">
    <location>
        <position position="1"/>
    </location>
</feature>
<dbReference type="PANTHER" id="PTHR45641">
    <property type="entry name" value="TETRATRICOPEPTIDE REPEAT PROTEIN (AFU_ORTHOLOGUE AFUA_6G03870)"/>
    <property type="match status" value="1"/>
</dbReference>
<dbReference type="InterPro" id="IPR011990">
    <property type="entry name" value="TPR-like_helical_dom_sf"/>
</dbReference>
<dbReference type="SUPFAM" id="SSF48452">
    <property type="entry name" value="TPR-like"/>
    <property type="match status" value="1"/>
</dbReference>
<evidence type="ECO:0000313" key="5">
    <source>
        <dbReference type="Proteomes" id="UP000663887"/>
    </source>
</evidence>